<evidence type="ECO:0000313" key="2">
    <source>
        <dbReference type="Proteomes" id="UP000053766"/>
    </source>
</evidence>
<protein>
    <submittedName>
        <fullName evidence="1">Uncharacterized protein</fullName>
    </submittedName>
</protein>
<sequence length="198" mass="21212">MKSVADFNEEKGIEIFGANETEIFLAGTRPDTYCNDGDAGGALNIRAPQENRKVATFDPNYQTLAGLNNDETLAGLNNDDVFKPKAGGGTPVAGVRAAGTPRGGGAANGGFNIRAPKDFKKVATFDPNYQTLAGLNNDDVFKPKVTPGKQKIQKPNQHKVVATNDPNYQTLAGLNANVFGDDKKKNANIHQADRWSTY</sequence>
<organism evidence="1 2">
    <name type="scientific">Dictyocaulus viviparus</name>
    <name type="common">Bovine lungworm</name>
    <dbReference type="NCBI Taxonomy" id="29172"/>
    <lineage>
        <taxon>Eukaryota</taxon>
        <taxon>Metazoa</taxon>
        <taxon>Ecdysozoa</taxon>
        <taxon>Nematoda</taxon>
        <taxon>Chromadorea</taxon>
        <taxon>Rhabditida</taxon>
        <taxon>Rhabditina</taxon>
        <taxon>Rhabditomorpha</taxon>
        <taxon>Strongyloidea</taxon>
        <taxon>Metastrongylidae</taxon>
        <taxon>Dictyocaulus</taxon>
    </lineage>
</organism>
<reference evidence="2" key="2">
    <citation type="journal article" date="2016" name="Sci. Rep.">
        <title>Dictyocaulus viviparus genome, variome and transcriptome elucidate lungworm biology and support future intervention.</title>
        <authorList>
            <person name="McNulty S.N."/>
            <person name="Strube C."/>
            <person name="Rosa B.A."/>
            <person name="Martin J.C."/>
            <person name="Tyagi R."/>
            <person name="Choi Y.J."/>
            <person name="Wang Q."/>
            <person name="Hallsworth Pepin K."/>
            <person name="Zhang X."/>
            <person name="Ozersky P."/>
            <person name="Wilson R.K."/>
            <person name="Sternberg P.W."/>
            <person name="Gasser R.B."/>
            <person name="Mitreva M."/>
        </authorList>
    </citation>
    <scope>NUCLEOTIDE SEQUENCE [LARGE SCALE GENOMIC DNA]</scope>
    <source>
        <strain evidence="2">HannoverDv2000</strain>
    </source>
</reference>
<dbReference type="InterPro" id="IPR004296">
    <property type="entry name" value="DUF236"/>
</dbReference>
<dbReference type="Proteomes" id="UP000053766">
    <property type="component" value="Unassembled WGS sequence"/>
</dbReference>
<dbReference type="PANTHER" id="PTHR21592">
    <property type="entry name" value="CHROMOSOME UNDETERMINED SCAFFOLD_25, WHOLE GENOME SHOTGUN SEQUENCE"/>
    <property type="match status" value="1"/>
</dbReference>
<name>A0A0D8Y7G9_DICVI</name>
<gene>
    <name evidence="1" type="ORF">DICVIV_00985</name>
</gene>
<dbReference type="PANTHER" id="PTHR21592:SF23">
    <property type="entry name" value="DAUER UP-REGULATED"/>
    <property type="match status" value="1"/>
</dbReference>
<dbReference type="AlphaFoldDB" id="A0A0D8Y7G9"/>
<dbReference type="STRING" id="29172.A0A0D8Y7G9"/>
<evidence type="ECO:0000313" key="1">
    <source>
        <dbReference type="EMBL" id="KJH52778.1"/>
    </source>
</evidence>
<reference evidence="1 2" key="1">
    <citation type="submission" date="2013-11" db="EMBL/GenBank/DDBJ databases">
        <title>Draft genome of the bovine lungworm Dictyocaulus viviparus.</title>
        <authorList>
            <person name="Mitreva M."/>
        </authorList>
    </citation>
    <scope>NUCLEOTIDE SEQUENCE [LARGE SCALE GENOMIC DNA]</scope>
    <source>
        <strain evidence="1 2">HannoverDv2000</strain>
    </source>
</reference>
<proteinExistence type="predicted"/>
<dbReference type="OrthoDB" id="5875811at2759"/>
<accession>A0A0D8Y7G9</accession>
<dbReference type="Pfam" id="PF03057">
    <property type="entry name" value="DUF236"/>
    <property type="match status" value="3"/>
</dbReference>
<keyword evidence="2" id="KW-1185">Reference proteome</keyword>
<dbReference type="EMBL" id="KN716159">
    <property type="protein sequence ID" value="KJH52778.1"/>
    <property type="molecule type" value="Genomic_DNA"/>
</dbReference>